<proteinExistence type="predicted"/>
<feature type="region of interest" description="Disordered" evidence="1">
    <location>
        <begin position="1"/>
        <end position="152"/>
    </location>
</feature>
<feature type="compositionally biased region" description="Polar residues" evidence="1">
    <location>
        <begin position="62"/>
        <end position="75"/>
    </location>
</feature>
<dbReference type="GeneID" id="128199997"/>
<sequence>MDDDGEHLNSYKQSSYQNSAPHYQRRPHEAPNHGITRPRQRQPLWTPHATNIRAPPMPGGSKNLQFGQSPTGTSNSKHHRTFRKAPQESKIHATREPTDSRNIQGQAVNATQSNSAPSGSRRPWNQNVQNNQPVQRDTNISSSGNQKRKHPLETLQEIAKSNDILAEINNKKNFFNNLFK</sequence>
<feature type="compositionally biased region" description="Polar residues" evidence="1">
    <location>
        <begin position="10"/>
        <end position="21"/>
    </location>
</feature>
<evidence type="ECO:0000313" key="3">
    <source>
        <dbReference type="RefSeq" id="XP_052747702.1"/>
    </source>
</evidence>
<reference evidence="3" key="1">
    <citation type="submission" date="2025-08" db="UniProtKB">
        <authorList>
            <consortium name="RefSeq"/>
        </authorList>
    </citation>
    <scope>IDENTIFICATION</scope>
    <source>
        <tissue evidence="3">Whole larvae</tissue>
    </source>
</reference>
<name>A0ABM3M8D9_GALME</name>
<feature type="compositionally biased region" description="Low complexity" evidence="1">
    <location>
        <begin position="125"/>
        <end position="135"/>
    </location>
</feature>
<accession>A0ABM3M8D9</accession>
<organism evidence="2 3">
    <name type="scientific">Galleria mellonella</name>
    <name type="common">Greater wax moth</name>
    <dbReference type="NCBI Taxonomy" id="7137"/>
    <lineage>
        <taxon>Eukaryota</taxon>
        <taxon>Metazoa</taxon>
        <taxon>Ecdysozoa</taxon>
        <taxon>Arthropoda</taxon>
        <taxon>Hexapoda</taxon>
        <taxon>Insecta</taxon>
        <taxon>Pterygota</taxon>
        <taxon>Neoptera</taxon>
        <taxon>Endopterygota</taxon>
        <taxon>Lepidoptera</taxon>
        <taxon>Glossata</taxon>
        <taxon>Ditrysia</taxon>
        <taxon>Pyraloidea</taxon>
        <taxon>Pyralidae</taxon>
        <taxon>Galleriinae</taxon>
        <taxon>Galleria</taxon>
    </lineage>
</organism>
<feature type="compositionally biased region" description="Polar residues" evidence="1">
    <location>
        <begin position="136"/>
        <end position="145"/>
    </location>
</feature>
<protein>
    <submittedName>
        <fullName evidence="3">Uncharacterized protein LOC128199997</fullName>
    </submittedName>
</protein>
<dbReference type="RefSeq" id="XP_052747702.1">
    <property type="nucleotide sequence ID" value="XM_052891742.1"/>
</dbReference>
<evidence type="ECO:0000256" key="1">
    <source>
        <dbReference type="SAM" id="MobiDB-lite"/>
    </source>
</evidence>
<dbReference type="Proteomes" id="UP001652740">
    <property type="component" value="Unplaced"/>
</dbReference>
<keyword evidence="2" id="KW-1185">Reference proteome</keyword>
<feature type="compositionally biased region" description="Basic and acidic residues" evidence="1">
    <location>
        <begin position="85"/>
        <end position="99"/>
    </location>
</feature>
<evidence type="ECO:0000313" key="2">
    <source>
        <dbReference type="Proteomes" id="UP001652740"/>
    </source>
</evidence>
<gene>
    <name evidence="3" type="primary">LOC128199997</name>
</gene>
<feature type="compositionally biased region" description="Polar residues" evidence="1">
    <location>
        <begin position="100"/>
        <end position="118"/>
    </location>
</feature>